<organism evidence="7 8">
    <name type="scientific">Caenorhabditis bovis</name>
    <dbReference type="NCBI Taxonomy" id="2654633"/>
    <lineage>
        <taxon>Eukaryota</taxon>
        <taxon>Metazoa</taxon>
        <taxon>Ecdysozoa</taxon>
        <taxon>Nematoda</taxon>
        <taxon>Chromadorea</taxon>
        <taxon>Rhabditida</taxon>
        <taxon>Rhabditina</taxon>
        <taxon>Rhabditomorpha</taxon>
        <taxon>Rhabditoidea</taxon>
        <taxon>Rhabditidae</taxon>
        <taxon>Peloderinae</taxon>
        <taxon>Caenorhabditis</taxon>
    </lineage>
</organism>
<evidence type="ECO:0000256" key="4">
    <source>
        <dbReference type="ARBA" id="ARBA00022912"/>
    </source>
</evidence>
<accession>A0A8S1FFR1</accession>
<dbReference type="EC" id="3.1.3.48" evidence="2"/>
<dbReference type="InterPro" id="IPR000340">
    <property type="entry name" value="Dual-sp_phosphatase_cat-dom"/>
</dbReference>
<feature type="domain" description="Dual specificity phosphatase catalytic" evidence="6">
    <location>
        <begin position="223"/>
        <end position="321"/>
    </location>
</feature>
<dbReference type="Pfam" id="PF00782">
    <property type="entry name" value="DSPc"/>
    <property type="match status" value="1"/>
</dbReference>
<dbReference type="SUPFAM" id="SSF52799">
    <property type="entry name" value="(Phosphotyrosine protein) phosphatases II"/>
    <property type="match status" value="1"/>
</dbReference>
<dbReference type="PANTHER" id="PTHR10159">
    <property type="entry name" value="DUAL SPECIFICITY PROTEIN PHOSPHATASE"/>
    <property type="match status" value="1"/>
</dbReference>
<dbReference type="EMBL" id="CADEPM010000013">
    <property type="protein sequence ID" value="CAB3411485.1"/>
    <property type="molecule type" value="Genomic_DNA"/>
</dbReference>
<dbReference type="OrthoDB" id="2017893at2759"/>
<comment type="similarity">
    <text evidence="1">Belongs to the protein-tyrosine phosphatase family. Non-receptor class dual specificity subfamily.</text>
</comment>
<feature type="region of interest" description="Disordered" evidence="5">
    <location>
        <begin position="95"/>
        <end position="138"/>
    </location>
</feature>
<gene>
    <name evidence="7" type="ORF">CBOVIS_LOCUS12874</name>
</gene>
<dbReference type="AlphaFoldDB" id="A0A8S1FFR1"/>
<sequence>MSCRKVSPPSSRSSTRPQTVRSRAGSTPGLDNSQIHAILNKKSFATLLCKNNDNVDSDGSYPPTRSMSVVSMTSVLSPSSIDTTSTVPRFIKVAPARDSQSVSSHESNDSALELSPRKTGKQPDDKPPDDGSRRNNIEPTTRLLYLNEIVWKIDDTVYAAGNDAATNMSLLCRLNIEFVCEIVDESTEHIHQNRRQARGFDCPCLCPRQLNHFRYFVSMDVPETEQKCIAVSGGNFNKTNMQTLFDQFIELVERGRRANKNVLVCSTRGRNRAPTFCAAYLMHKERISRWKAVATVTQLMGSMRPPVNISDFMQRSLMRYQSHLGVEPEATYDSAHSVQLSHVKRSAWT</sequence>
<dbReference type="Gene3D" id="3.90.190.10">
    <property type="entry name" value="Protein tyrosine phosphatase superfamily"/>
    <property type="match status" value="1"/>
</dbReference>
<reference evidence="7 8" key="1">
    <citation type="submission" date="2020-04" db="EMBL/GenBank/DDBJ databases">
        <authorList>
            <person name="Laetsch R D."/>
            <person name="Stevens L."/>
            <person name="Kumar S."/>
            <person name="Blaxter L. M."/>
        </authorList>
    </citation>
    <scope>NUCLEOTIDE SEQUENCE [LARGE SCALE GENOMIC DNA]</scope>
</reference>
<dbReference type="InterPro" id="IPR029021">
    <property type="entry name" value="Prot-tyrosine_phosphatase-like"/>
</dbReference>
<dbReference type="Proteomes" id="UP000494206">
    <property type="component" value="Unassembled WGS sequence"/>
</dbReference>
<proteinExistence type="inferred from homology"/>
<evidence type="ECO:0000259" key="6">
    <source>
        <dbReference type="Pfam" id="PF00782"/>
    </source>
</evidence>
<evidence type="ECO:0000313" key="8">
    <source>
        <dbReference type="Proteomes" id="UP000494206"/>
    </source>
</evidence>
<evidence type="ECO:0000313" key="7">
    <source>
        <dbReference type="EMBL" id="CAB3411485.1"/>
    </source>
</evidence>
<protein>
    <recommendedName>
        <fullName evidence="2">protein-tyrosine-phosphatase</fullName>
        <ecNumber evidence="2">3.1.3.48</ecNumber>
    </recommendedName>
</protein>
<evidence type="ECO:0000256" key="5">
    <source>
        <dbReference type="SAM" id="MobiDB-lite"/>
    </source>
</evidence>
<dbReference type="GO" id="GO:0004725">
    <property type="term" value="F:protein tyrosine phosphatase activity"/>
    <property type="evidence" value="ECO:0007669"/>
    <property type="project" value="UniProtKB-EC"/>
</dbReference>
<keyword evidence="3" id="KW-0378">Hydrolase</keyword>
<feature type="compositionally biased region" description="Basic and acidic residues" evidence="5">
    <location>
        <begin position="121"/>
        <end position="136"/>
    </location>
</feature>
<dbReference type="CDD" id="cd14498">
    <property type="entry name" value="DSP"/>
    <property type="match status" value="1"/>
</dbReference>
<comment type="caution">
    <text evidence="7">The sequence shown here is derived from an EMBL/GenBank/DDBJ whole genome shotgun (WGS) entry which is preliminary data.</text>
</comment>
<dbReference type="GO" id="GO:0043409">
    <property type="term" value="P:negative regulation of MAPK cascade"/>
    <property type="evidence" value="ECO:0007669"/>
    <property type="project" value="TreeGrafter"/>
</dbReference>
<evidence type="ECO:0000256" key="2">
    <source>
        <dbReference type="ARBA" id="ARBA00013064"/>
    </source>
</evidence>
<dbReference type="GO" id="GO:0005737">
    <property type="term" value="C:cytoplasm"/>
    <property type="evidence" value="ECO:0007669"/>
    <property type="project" value="TreeGrafter"/>
</dbReference>
<evidence type="ECO:0000256" key="1">
    <source>
        <dbReference type="ARBA" id="ARBA00008601"/>
    </source>
</evidence>
<dbReference type="PANTHER" id="PTHR10159:SF529">
    <property type="entry name" value="TYROSINE-PROTEIN PHOSPHATASE DOMAIN-CONTAINING PROTEIN"/>
    <property type="match status" value="1"/>
</dbReference>
<keyword evidence="4" id="KW-0904">Protein phosphatase</keyword>
<keyword evidence="8" id="KW-1185">Reference proteome</keyword>
<name>A0A8S1FFR1_9PELO</name>
<feature type="region of interest" description="Disordered" evidence="5">
    <location>
        <begin position="1"/>
        <end position="34"/>
    </location>
</feature>
<evidence type="ECO:0000256" key="3">
    <source>
        <dbReference type="ARBA" id="ARBA00022801"/>
    </source>
</evidence>
<feature type="compositionally biased region" description="Low complexity" evidence="5">
    <location>
        <begin position="1"/>
        <end position="23"/>
    </location>
</feature>